<evidence type="ECO:0000259" key="5">
    <source>
        <dbReference type="Pfam" id="PF00501"/>
    </source>
</evidence>
<evidence type="ECO:0000256" key="1">
    <source>
        <dbReference type="ARBA" id="ARBA00006432"/>
    </source>
</evidence>
<dbReference type="InterPro" id="IPR045851">
    <property type="entry name" value="AMP-bd_C_sf"/>
</dbReference>
<dbReference type="InterPro" id="IPR025110">
    <property type="entry name" value="AMP-bd_C"/>
</dbReference>
<evidence type="ECO:0000256" key="2">
    <source>
        <dbReference type="ARBA" id="ARBA00022598"/>
    </source>
</evidence>
<keyword evidence="3" id="KW-0276">Fatty acid metabolism</keyword>
<dbReference type="Pfam" id="PF23024">
    <property type="entry name" value="AMP-dom_DIP2-like"/>
    <property type="match status" value="1"/>
</dbReference>
<sequence length="602" mass="66751">MGYADQMTEYQTLVDLLGDRAQKLRDQNAYTFLADGETESGRLTYGELDQQAKAIAAEIRRHVPPGTHVLVVYPYTAGLEFIAAFFGCLYAGVVAVTDNPPRSSQGLGKLQERMELSEAKIALTSKPLLSHIQGLLKKVPELGPKFEQLPWITTDTLNPNLGESWSPPDINPETLAFLQYTSGSTGTPKGVMVTHQNVLHNSEIIDQAFEHTEESQGLIWLPLFHDMGLIGGVIQPLYGGFPVTLMSPVALVQKPMNWLKAISRYAATTSGGPNFAYDLLWRQASASDLKKLDLSSWEVAFCGAEPIRAETLDNFAKTFAECGFRREAFYPCYGMAETTLFISGGRKADLPVIRYVDRTALEENKVVAVESDHPGAKAVVGCGRGWLGDEIAIANPETLTRCAEGEVGEIWLRGGGIGLGYWNNPSESDRTFKAKLDNQGSFLRTGDLGFWQNGELFITGRMKEMMILWGRNHYPQHIEQTLETCHDQLRPGCGAAFSIEVEEEERLVIAYEVQRQFLRKLNVEEVIGAIREAIADQHLADVFAVVLLKTGTLPKTTSGKVQRQVCRRQFLAGTLEVVGQWQYENLQQSNISDLVRREGVNS</sequence>
<dbReference type="InterPro" id="IPR040097">
    <property type="entry name" value="FAAL/FAAC"/>
</dbReference>
<feature type="domain" description="AMP-binding enzyme C-terminal" evidence="6">
    <location>
        <begin position="464"/>
        <end position="577"/>
    </location>
</feature>
<reference evidence="7 8" key="1">
    <citation type="journal article" date="2019" name="J Genomics">
        <title>The Draft Genome of a Hydrogen-producing Cyanobacterium, Arthrospira platensis NIES-46.</title>
        <authorList>
            <person name="Suzuki S."/>
            <person name="Yamaguchi H."/>
            <person name="Kawachi M."/>
        </authorList>
    </citation>
    <scope>NUCLEOTIDE SEQUENCE [LARGE SCALE GENOMIC DNA]</scope>
    <source>
        <strain evidence="7 8">NIES-46</strain>
    </source>
</reference>
<comment type="similarity">
    <text evidence="1">Belongs to the ATP-dependent AMP-binding enzyme family.</text>
</comment>
<dbReference type="CDD" id="cd05931">
    <property type="entry name" value="FAAL"/>
    <property type="match status" value="1"/>
</dbReference>
<organism evidence="7 8">
    <name type="scientific">Limnospira platensis NIES-46</name>
    <dbReference type="NCBI Taxonomy" id="1236695"/>
    <lineage>
        <taxon>Bacteria</taxon>
        <taxon>Bacillati</taxon>
        <taxon>Cyanobacteriota</taxon>
        <taxon>Cyanophyceae</taxon>
        <taxon>Oscillatoriophycideae</taxon>
        <taxon>Oscillatoriales</taxon>
        <taxon>Sirenicapillariaceae</taxon>
        <taxon>Limnospira</taxon>
    </lineage>
</organism>
<evidence type="ECO:0000259" key="6">
    <source>
        <dbReference type="Pfam" id="PF23024"/>
    </source>
</evidence>
<dbReference type="Pfam" id="PF00501">
    <property type="entry name" value="AMP-binding"/>
    <property type="match status" value="1"/>
</dbReference>
<evidence type="ECO:0000256" key="3">
    <source>
        <dbReference type="ARBA" id="ARBA00022832"/>
    </source>
</evidence>
<dbReference type="InterPro" id="IPR042099">
    <property type="entry name" value="ANL_N_sf"/>
</dbReference>
<keyword evidence="2" id="KW-0436">Ligase</keyword>
<accession>A0A5M3T8X2</accession>
<evidence type="ECO:0000256" key="4">
    <source>
        <dbReference type="ARBA" id="ARBA00023098"/>
    </source>
</evidence>
<evidence type="ECO:0000313" key="7">
    <source>
        <dbReference type="EMBL" id="GCE94351.1"/>
    </source>
</evidence>
<keyword evidence="4" id="KW-0443">Lipid metabolism</keyword>
<dbReference type="InterPro" id="IPR000873">
    <property type="entry name" value="AMP-dep_synth/lig_dom"/>
</dbReference>
<evidence type="ECO:0000313" key="8">
    <source>
        <dbReference type="Proteomes" id="UP000326169"/>
    </source>
</evidence>
<protein>
    <submittedName>
        <fullName evidence="7">Acyl-CoA synthase</fullName>
    </submittedName>
</protein>
<dbReference type="InterPro" id="IPR020845">
    <property type="entry name" value="AMP-binding_CS"/>
</dbReference>
<dbReference type="Gene3D" id="3.30.300.30">
    <property type="match status" value="1"/>
</dbReference>
<dbReference type="PANTHER" id="PTHR22754">
    <property type="entry name" value="DISCO-INTERACTING PROTEIN 2 DIP2 -RELATED"/>
    <property type="match status" value="1"/>
</dbReference>
<proteinExistence type="inferred from homology"/>
<name>A0A5M3T8X2_LIMPL</name>
<dbReference type="Proteomes" id="UP000326169">
    <property type="component" value="Unassembled WGS sequence"/>
</dbReference>
<dbReference type="Gene3D" id="3.40.50.12780">
    <property type="entry name" value="N-terminal domain of ligase-like"/>
    <property type="match status" value="1"/>
</dbReference>
<dbReference type="PANTHER" id="PTHR22754:SF32">
    <property type="entry name" value="DISCO-INTERACTING PROTEIN 2"/>
    <property type="match status" value="1"/>
</dbReference>
<comment type="caution">
    <text evidence="7">The sequence shown here is derived from an EMBL/GenBank/DDBJ whole genome shotgun (WGS) entry which is preliminary data.</text>
</comment>
<dbReference type="EMBL" id="BIMW01000094">
    <property type="protein sequence ID" value="GCE94351.1"/>
    <property type="molecule type" value="Genomic_DNA"/>
</dbReference>
<gene>
    <name evidence="7" type="ORF">NIES46_24060</name>
</gene>
<dbReference type="PROSITE" id="PS00455">
    <property type="entry name" value="AMP_BINDING"/>
    <property type="match status" value="1"/>
</dbReference>
<dbReference type="SUPFAM" id="SSF56801">
    <property type="entry name" value="Acetyl-CoA synthetase-like"/>
    <property type="match status" value="1"/>
</dbReference>
<keyword evidence="8" id="KW-1185">Reference proteome</keyword>
<feature type="domain" description="AMP-dependent synthetase/ligase" evidence="5">
    <location>
        <begin position="20"/>
        <end position="422"/>
    </location>
</feature>